<keyword evidence="4" id="KW-1185">Reference proteome</keyword>
<dbReference type="OrthoDB" id="10263204at2759"/>
<comment type="caution">
    <text evidence="3">The sequence shown here is derived from an EMBL/GenBank/DDBJ whole genome shotgun (WGS) entry which is preliminary data.</text>
</comment>
<dbReference type="GeneID" id="94829758"/>
<evidence type="ECO:0000259" key="2">
    <source>
        <dbReference type="Pfam" id="PF20247"/>
    </source>
</evidence>
<dbReference type="EMBL" id="MLAK01001149">
    <property type="protein sequence ID" value="OHS96865.1"/>
    <property type="molecule type" value="Genomic_DNA"/>
</dbReference>
<dbReference type="RefSeq" id="XP_068350002.1">
    <property type="nucleotide sequence ID" value="XM_068495054.1"/>
</dbReference>
<dbReference type="PANTHER" id="PTHR42869:SF1">
    <property type="entry name" value="SLL0572 PROTEIN"/>
    <property type="match status" value="1"/>
</dbReference>
<evidence type="ECO:0000256" key="1">
    <source>
        <dbReference type="SAM" id="MobiDB-lite"/>
    </source>
</evidence>
<dbReference type="Proteomes" id="UP000179807">
    <property type="component" value="Unassembled WGS sequence"/>
</dbReference>
<evidence type="ECO:0000313" key="4">
    <source>
        <dbReference type="Proteomes" id="UP000179807"/>
    </source>
</evidence>
<gene>
    <name evidence="3" type="ORF">TRFO_09774</name>
</gene>
<dbReference type="VEuPathDB" id="TrichDB:TRFO_09774"/>
<dbReference type="AlphaFoldDB" id="A0A1J4JDY4"/>
<sequence length="775" mass="86407">MTFQIRYRTLVLGCDFPTLHTYWRLNVQAPDRDIQGFVFCSNEKPPISNFKGFTKTPIKVFPLDKLEKAIYKKRIQKCLFQAQNIPMVFAQTIINRIIATGHCTLEFLPPTDIALRSSKPTILVSSLAPAVGKTQVCRYFCSVLSQKSRRVAIIFPISEILPQKDRSQAFSVDDGLHYEFKQNDSVPQNLFSEDDKWQIQQYIKCGAFRVFATTDIRRAIICAEQHADIIIVDSRNCENSFIKTDYRFCVVSNKTVMNVREMSLWPGLVNFMLSKNIILVSTTERKIPEDQLKYIKKIACDRELFYVQSQFVLDGTSGFELFNRPTLVIEHADSQGMAMTIANSMAADVVNVSPLLAEGLSNSGNAIVVQTERAMSPTRELVEKTDYEMAKVTQAINTSNADFVVLSLQRDLEGIVPGKHVIYTTPEISDTNQILYNWLAKFYTLNVKPPLQEHFAAQVDIIMAMAQASDRELFVSNNDSQNREAFCRIFLSSHIPPGFRVTTGEIIDAASNITGQLDVVVVNDSCPRLTIDSTNSIIAPILADTVLSVIEVKTSLTSDQLKKALSQLRPVKALMPTHSTLTTPDGHVIEDPLEGKIITGVFSFNPGSDIEDKVPEIVALYPGVADFIVLPDAFGYFSVETLKVCGMSVKESEIVNGYVKYTSRGMGLAIIFGILNSLAATRRFSGSNCIRYLSGYWGGQSEAAAKNASDVEKALHSIDKIVTQVASKDQRRVFFQRKGELITAISEINKGIQSGSPKRPPQYVPTAPTHKPKKH</sequence>
<dbReference type="InterPro" id="IPR053199">
    <property type="entry name" value="cDPG_synthetase-like"/>
</dbReference>
<protein>
    <recommendedName>
        <fullName evidence="2">DUF6602 domain-containing protein</fullName>
    </recommendedName>
</protein>
<accession>A0A1J4JDY4</accession>
<feature type="region of interest" description="Disordered" evidence="1">
    <location>
        <begin position="750"/>
        <end position="775"/>
    </location>
</feature>
<dbReference type="Pfam" id="PF20247">
    <property type="entry name" value="DUF6602"/>
    <property type="match status" value="1"/>
</dbReference>
<proteinExistence type="predicted"/>
<dbReference type="CDD" id="cd21173">
    <property type="entry name" value="NucC-like"/>
    <property type="match status" value="1"/>
</dbReference>
<evidence type="ECO:0000313" key="3">
    <source>
        <dbReference type="EMBL" id="OHS96865.1"/>
    </source>
</evidence>
<dbReference type="PANTHER" id="PTHR42869">
    <property type="entry name" value="SLL0572 PROTEIN"/>
    <property type="match status" value="1"/>
</dbReference>
<feature type="domain" description="DUF6602" evidence="2">
    <location>
        <begin position="478"/>
        <end position="574"/>
    </location>
</feature>
<reference evidence="3" key="1">
    <citation type="submission" date="2016-10" db="EMBL/GenBank/DDBJ databases">
        <authorList>
            <person name="Benchimol M."/>
            <person name="Almeida L.G."/>
            <person name="Vasconcelos A.T."/>
            <person name="Perreira-Neves A."/>
            <person name="Rosa I.A."/>
            <person name="Tasca T."/>
            <person name="Bogo M.R."/>
            <person name="de Souza W."/>
        </authorList>
    </citation>
    <scope>NUCLEOTIDE SEQUENCE [LARGE SCALE GENOMIC DNA]</scope>
    <source>
        <strain evidence="3">K</strain>
    </source>
</reference>
<name>A0A1J4JDY4_9EUKA</name>
<dbReference type="InterPro" id="IPR046537">
    <property type="entry name" value="DUF6602"/>
</dbReference>
<organism evidence="3 4">
    <name type="scientific">Tritrichomonas foetus</name>
    <dbReference type="NCBI Taxonomy" id="1144522"/>
    <lineage>
        <taxon>Eukaryota</taxon>
        <taxon>Metamonada</taxon>
        <taxon>Parabasalia</taxon>
        <taxon>Tritrichomonadida</taxon>
        <taxon>Tritrichomonadidae</taxon>
        <taxon>Tritrichomonas</taxon>
    </lineage>
</organism>